<keyword evidence="4" id="KW-0472">Membrane</keyword>
<evidence type="ECO:0000256" key="3">
    <source>
        <dbReference type="ARBA" id="ARBA00022692"/>
    </source>
</evidence>
<dbReference type="GO" id="GO:0009279">
    <property type="term" value="C:cell outer membrane"/>
    <property type="evidence" value="ECO:0007669"/>
    <property type="project" value="UniProtKB-SubCell"/>
</dbReference>
<comment type="caution">
    <text evidence="7">The sequence shown here is derived from an EMBL/GenBank/DDBJ whole genome shotgun (WGS) entry which is preliminary data.</text>
</comment>
<gene>
    <name evidence="7" type="ORF">GTP91_19960</name>
</gene>
<feature type="signal peptide" evidence="6">
    <location>
        <begin position="1"/>
        <end position="27"/>
    </location>
</feature>
<dbReference type="EMBL" id="WWCW01000075">
    <property type="protein sequence ID" value="MYM89438.1"/>
    <property type="molecule type" value="Genomic_DNA"/>
</dbReference>
<sequence>MREARMRLRLAQLAFALAALGNSNAWAGGTALPLAGDMLFGLPREQAVRQLLSQLPQLRIGALNNQLAGAEQAKLAAGPGEWVVRGGVSRRSVLDGDRYREQELTVERSVRWFGKAEQDRAVGEKATALAQAQRADAWHEAGRALMQDWYEALKAQATLERLREQHALIKQLRSIAEVRVKAGDGARLELMQADTELRRADALIEQADQQVQHALTLLATNYPGLPMPQLAQVPDPQPMPLQRPEQLARILDDNHELELAQVEAQWYGLKAKRAASERMPDPTIAIRAGRERAGQERTIGLTLSMALPGGARDAESSAAYIRSQMADERVTQVRTKVTLAAQRVVTEQEYSYQVWTSLRAVEQQSDRQARLMELGYKANEYTLAEALLGRRLAMEAALASQMARIAAVAASARVQLDAHALWAID</sequence>
<keyword evidence="6" id="KW-0732">Signal</keyword>
<dbReference type="Proteomes" id="UP000470302">
    <property type="component" value="Unassembled WGS sequence"/>
</dbReference>
<proteinExistence type="predicted"/>
<feature type="chain" id="PRO_5032383536" evidence="6">
    <location>
        <begin position="28"/>
        <end position="425"/>
    </location>
</feature>
<evidence type="ECO:0000256" key="4">
    <source>
        <dbReference type="ARBA" id="ARBA00023136"/>
    </source>
</evidence>
<dbReference type="GO" id="GO:0015562">
    <property type="term" value="F:efflux transmembrane transporter activity"/>
    <property type="evidence" value="ECO:0007669"/>
    <property type="project" value="InterPro"/>
</dbReference>
<keyword evidence="5" id="KW-0998">Cell outer membrane</keyword>
<dbReference type="Gene3D" id="1.20.1600.10">
    <property type="entry name" value="Outer membrane efflux proteins (OEP)"/>
    <property type="match status" value="1"/>
</dbReference>
<dbReference type="PANTHER" id="PTHR30026">
    <property type="entry name" value="OUTER MEMBRANE PROTEIN TOLC"/>
    <property type="match status" value="1"/>
</dbReference>
<reference evidence="7 8" key="1">
    <citation type="submission" date="2020-01" db="EMBL/GenBank/DDBJ databases">
        <title>Novel species isolated from a subtropical stream in China.</title>
        <authorList>
            <person name="Lu H."/>
        </authorList>
    </citation>
    <scope>NUCLEOTIDE SEQUENCE [LARGE SCALE GENOMIC DNA]</scope>
    <source>
        <strain evidence="7 8">FT82W</strain>
    </source>
</reference>
<accession>A0A845G9I2</accession>
<dbReference type="SUPFAM" id="SSF56954">
    <property type="entry name" value="Outer membrane efflux proteins (OEP)"/>
    <property type="match status" value="1"/>
</dbReference>
<evidence type="ECO:0000313" key="8">
    <source>
        <dbReference type="Proteomes" id="UP000470302"/>
    </source>
</evidence>
<dbReference type="GO" id="GO:0015288">
    <property type="term" value="F:porin activity"/>
    <property type="evidence" value="ECO:0007669"/>
    <property type="project" value="TreeGrafter"/>
</dbReference>
<organism evidence="7 8">
    <name type="scientific">Duganella vulcania</name>
    <dbReference type="NCBI Taxonomy" id="2692166"/>
    <lineage>
        <taxon>Bacteria</taxon>
        <taxon>Pseudomonadati</taxon>
        <taxon>Pseudomonadota</taxon>
        <taxon>Betaproteobacteria</taxon>
        <taxon>Burkholderiales</taxon>
        <taxon>Oxalobacteraceae</taxon>
        <taxon>Telluria group</taxon>
        <taxon>Duganella</taxon>
    </lineage>
</organism>
<dbReference type="GO" id="GO:1990281">
    <property type="term" value="C:efflux pump complex"/>
    <property type="evidence" value="ECO:0007669"/>
    <property type="project" value="TreeGrafter"/>
</dbReference>
<evidence type="ECO:0000256" key="2">
    <source>
        <dbReference type="ARBA" id="ARBA00022452"/>
    </source>
</evidence>
<keyword evidence="2" id="KW-1134">Transmembrane beta strand</keyword>
<dbReference type="PANTHER" id="PTHR30026:SF20">
    <property type="entry name" value="OUTER MEMBRANE PROTEIN TOLC"/>
    <property type="match status" value="1"/>
</dbReference>
<evidence type="ECO:0000256" key="1">
    <source>
        <dbReference type="ARBA" id="ARBA00004442"/>
    </source>
</evidence>
<name>A0A845G9I2_9BURK</name>
<dbReference type="AlphaFoldDB" id="A0A845G9I2"/>
<protein>
    <submittedName>
        <fullName evidence="7">TolC family protein</fullName>
    </submittedName>
</protein>
<comment type="subcellular location">
    <subcellularLocation>
        <location evidence="1">Cell outer membrane</location>
    </subcellularLocation>
</comment>
<evidence type="ECO:0000313" key="7">
    <source>
        <dbReference type="EMBL" id="MYM89438.1"/>
    </source>
</evidence>
<keyword evidence="3" id="KW-0812">Transmembrane</keyword>
<evidence type="ECO:0000256" key="6">
    <source>
        <dbReference type="SAM" id="SignalP"/>
    </source>
</evidence>
<evidence type="ECO:0000256" key="5">
    <source>
        <dbReference type="ARBA" id="ARBA00023237"/>
    </source>
</evidence>
<dbReference type="InterPro" id="IPR051906">
    <property type="entry name" value="TolC-like"/>
</dbReference>